<keyword evidence="6" id="KW-1185">Reference proteome</keyword>
<dbReference type="Pfam" id="PF25298">
    <property type="entry name" value="Baculo_FP_2nd"/>
    <property type="match status" value="1"/>
</dbReference>
<sequence length="341" mass="38158">MRIGEVVADSHRAHGGARLQVVARLQLAAALAEGDCPGQRVRYVFKLQKKVLPKKPRGWSVADDDGDDEESETGPTLAQPIDTRKLVQDISREIKKTFREEIGNLESSLEFLSDQICTIEQSIRNQDKAIKDLEHKNQDLLNKNKNLELRVSVLEQGMKNFEQKALASTLEIAGLPDFPIKDVSKIVETTASKLNLETSGIQSSQRMPGSKDKAGTILVEMKTKAHQKQWIDASKEKYLTVGLLFPDAPQEKAENRVYIREALTKNLKTLLYNAKTQLNKSFQFIWCKDGKNIEPGSGQHMLTRVCNSGLTSEMQQPTLEPRGPAQSALYDDTACNTWRGI</sequence>
<evidence type="ECO:0000256" key="1">
    <source>
        <dbReference type="SAM" id="Coils"/>
    </source>
</evidence>
<evidence type="ECO:0000313" key="5">
    <source>
        <dbReference type="EMBL" id="CAG9137897.1"/>
    </source>
</evidence>
<dbReference type="InterPro" id="IPR057251">
    <property type="entry name" value="FP_C"/>
</dbReference>
<feature type="domain" description="FP protein N-terminal" evidence="3">
    <location>
        <begin position="168"/>
        <end position="259"/>
    </location>
</feature>
<name>A0A8S4GDP4_PLUXY</name>
<proteinExistence type="predicted"/>
<reference evidence="5" key="1">
    <citation type="submission" date="2020-11" db="EMBL/GenBank/DDBJ databases">
        <authorList>
            <person name="Whiteford S."/>
        </authorList>
    </citation>
    <scope>NUCLEOTIDE SEQUENCE</scope>
</reference>
<evidence type="ECO:0000256" key="2">
    <source>
        <dbReference type="SAM" id="MobiDB-lite"/>
    </source>
</evidence>
<dbReference type="AlphaFoldDB" id="A0A8S4GDP4"/>
<evidence type="ECO:0000259" key="3">
    <source>
        <dbReference type="Pfam" id="PF03258"/>
    </source>
</evidence>
<feature type="region of interest" description="Disordered" evidence="2">
    <location>
        <begin position="56"/>
        <end position="77"/>
    </location>
</feature>
<accession>A0A8S4GDP4</accession>
<dbReference type="Proteomes" id="UP000653454">
    <property type="component" value="Unassembled WGS sequence"/>
</dbReference>
<feature type="domain" description="FP protein C-terminal" evidence="4">
    <location>
        <begin position="264"/>
        <end position="291"/>
    </location>
</feature>
<dbReference type="Pfam" id="PF03258">
    <property type="entry name" value="Baculo_FP"/>
    <property type="match status" value="1"/>
</dbReference>
<protein>
    <submittedName>
        <fullName evidence="5">(diamondback moth) hypothetical protein</fullName>
    </submittedName>
</protein>
<feature type="compositionally biased region" description="Acidic residues" evidence="2">
    <location>
        <begin position="62"/>
        <end position="72"/>
    </location>
</feature>
<evidence type="ECO:0000259" key="4">
    <source>
        <dbReference type="Pfam" id="PF25298"/>
    </source>
</evidence>
<dbReference type="InterPro" id="IPR004941">
    <property type="entry name" value="FP_N"/>
</dbReference>
<organism evidence="5 6">
    <name type="scientific">Plutella xylostella</name>
    <name type="common">Diamondback moth</name>
    <name type="synonym">Plutella maculipennis</name>
    <dbReference type="NCBI Taxonomy" id="51655"/>
    <lineage>
        <taxon>Eukaryota</taxon>
        <taxon>Metazoa</taxon>
        <taxon>Ecdysozoa</taxon>
        <taxon>Arthropoda</taxon>
        <taxon>Hexapoda</taxon>
        <taxon>Insecta</taxon>
        <taxon>Pterygota</taxon>
        <taxon>Neoptera</taxon>
        <taxon>Endopterygota</taxon>
        <taxon>Lepidoptera</taxon>
        <taxon>Glossata</taxon>
        <taxon>Ditrysia</taxon>
        <taxon>Yponomeutoidea</taxon>
        <taxon>Plutellidae</taxon>
        <taxon>Plutella</taxon>
    </lineage>
</organism>
<dbReference type="EMBL" id="CAJHNJ030000447">
    <property type="protein sequence ID" value="CAG9137897.1"/>
    <property type="molecule type" value="Genomic_DNA"/>
</dbReference>
<comment type="caution">
    <text evidence="5">The sequence shown here is derived from an EMBL/GenBank/DDBJ whole genome shotgun (WGS) entry which is preliminary data.</text>
</comment>
<gene>
    <name evidence="5" type="ORF">PLXY2_LOCUS16148</name>
</gene>
<evidence type="ECO:0000313" key="6">
    <source>
        <dbReference type="Proteomes" id="UP000653454"/>
    </source>
</evidence>
<keyword evidence="1" id="KW-0175">Coiled coil</keyword>
<feature type="coiled-coil region" evidence="1">
    <location>
        <begin position="95"/>
        <end position="164"/>
    </location>
</feature>